<dbReference type="Proteomes" id="UP001487740">
    <property type="component" value="Unassembled WGS sequence"/>
</dbReference>
<keyword evidence="3" id="KW-1185">Reference proteome</keyword>
<evidence type="ECO:0000313" key="3">
    <source>
        <dbReference type="Proteomes" id="UP001487740"/>
    </source>
</evidence>
<protein>
    <submittedName>
        <fullName evidence="2">Uncharacterized protein</fullName>
    </submittedName>
</protein>
<feature type="region of interest" description="Disordered" evidence="1">
    <location>
        <begin position="54"/>
        <end position="75"/>
    </location>
</feature>
<sequence>MKTLVVEENMVVVQVKPLQPLPDKSSTLTGPLEAVSLLQEPSFEEHTLSLHQPASRIGGSDMMRKKAREPKYSSAVHRSQSLRELLLVSQLRKRERRIAGMVQVWVSMYCWLEREGCLECGRMTGLRVTMYDWSVGVGVTVSV</sequence>
<evidence type="ECO:0000313" key="2">
    <source>
        <dbReference type="EMBL" id="KAK8372852.1"/>
    </source>
</evidence>
<accession>A0AAW0SDS2</accession>
<evidence type="ECO:0000256" key="1">
    <source>
        <dbReference type="SAM" id="MobiDB-lite"/>
    </source>
</evidence>
<comment type="caution">
    <text evidence="2">The sequence shown here is derived from an EMBL/GenBank/DDBJ whole genome shotgun (WGS) entry which is preliminary data.</text>
</comment>
<reference evidence="2 3" key="1">
    <citation type="submission" date="2023-03" db="EMBL/GenBank/DDBJ databases">
        <title>High-quality genome of Scylla paramamosain provides insights in environmental adaptation.</title>
        <authorList>
            <person name="Zhang L."/>
        </authorList>
    </citation>
    <scope>NUCLEOTIDE SEQUENCE [LARGE SCALE GENOMIC DNA]</scope>
    <source>
        <strain evidence="2">LZ_2023a</strain>
        <tissue evidence="2">Muscle</tissue>
    </source>
</reference>
<name>A0AAW0SDS2_SCYPA</name>
<dbReference type="AlphaFoldDB" id="A0AAW0SDS2"/>
<gene>
    <name evidence="2" type="ORF">O3P69_010964</name>
</gene>
<proteinExistence type="predicted"/>
<organism evidence="2 3">
    <name type="scientific">Scylla paramamosain</name>
    <name type="common">Mud crab</name>
    <dbReference type="NCBI Taxonomy" id="85552"/>
    <lineage>
        <taxon>Eukaryota</taxon>
        <taxon>Metazoa</taxon>
        <taxon>Ecdysozoa</taxon>
        <taxon>Arthropoda</taxon>
        <taxon>Crustacea</taxon>
        <taxon>Multicrustacea</taxon>
        <taxon>Malacostraca</taxon>
        <taxon>Eumalacostraca</taxon>
        <taxon>Eucarida</taxon>
        <taxon>Decapoda</taxon>
        <taxon>Pleocyemata</taxon>
        <taxon>Brachyura</taxon>
        <taxon>Eubrachyura</taxon>
        <taxon>Portunoidea</taxon>
        <taxon>Portunidae</taxon>
        <taxon>Portuninae</taxon>
        <taxon>Scylla</taxon>
    </lineage>
</organism>
<dbReference type="EMBL" id="JARAKH010001521">
    <property type="protein sequence ID" value="KAK8372852.1"/>
    <property type="molecule type" value="Genomic_DNA"/>
</dbReference>